<dbReference type="Proteomes" id="UP000238823">
    <property type="component" value="Unassembled WGS sequence"/>
</dbReference>
<dbReference type="RefSeq" id="WP_106087434.1">
    <property type="nucleotide sequence ID" value="NZ_PVNL01000007.1"/>
</dbReference>
<dbReference type="AlphaFoldDB" id="A0A2S9YXV7"/>
<evidence type="ECO:0000313" key="1">
    <source>
        <dbReference type="EMBL" id="PRQ09920.1"/>
    </source>
</evidence>
<protein>
    <submittedName>
        <fullName evidence="1">Uncharacterized protein</fullName>
    </submittedName>
</protein>
<organism evidence="1 2">
    <name type="scientific">Enhygromyxa salina</name>
    <dbReference type="NCBI Taxonomy" id="215803"/>
    <lineage>
        <taxon>Bacteria</taxon>
        <taxon>Pseudomonadati</taxon>
        <taxon>Myxococcota</taxon>
        <taxon>Polyangia</taxon>
        <taxon>Nannocystales</taxon>
        <taxon>Nannocystaceae</taxon>
        <taxon>Enhygromyxa</taxon>
    </lineage>
</organism>
<name>A0A2S9YXV7_9BACT</name>
<accession>A0A2S9YXV7</accession>
<gene>
    <name evidence="1" type="ORF">ENSA7_03350</name>
</gene>
<reference evidence="1 2" key="1">
    <citation type="submission" date="2018-03" db="EMBL/GenBank/DDBJ databases">
        <title>Draft Genome Sequences of the Obligatory Marine Myxobacteria Enhygromyxa salina SWB007.</title>
        <authorList>
            <person name="Poehlein A."/>
            <person name="Moghaddam J.A."/>
            <person name="Harms H."/>
            <person name="Alanjari M."/>
            <person name="Koenig G.M."/>
            <person name="Daniel R."/>
            <person name="Schaeberle T.F."/>
        </authorList>
    </citation>
    <scope>NUCLEOTIDE SEQUENCE [LARGE SCALE GENOMIC DNA]</scope>
    <source>
        <strain evidence="1 2">SWB007</strain>
    </source>
</reference>
<dbReference type="OrthoDB" id="9824574at2"/>
<evidence type="ECO:0000313" key="2">
    <source>
        <dbReference type="Proteomes" id="UP000238823"/>
    </source>
</evidence>
<comment type="caution">
    <text evidence="1">The sequence shown here is derived from an EMBL/GenBank/DDBJ whole genome shotgun (WGS) entry which is preliminary data.</text>
</comment>
<sequence length="398" mass="44964">MWSEREREDLSVWADRLQADGEPLGELVATSLLAEAVAQAEPNTATPAQRYGHKLTRLRERVHELEARVRDPIIAELFADYPELEPSWEHGMVVSLRVVEHPGIPPSRAGDSVRKLLRLPVARFLRHVRVDARMSGPLHHQLPALLAEPDVVARPWSVVLGQAPRHLRRQTRLAALAPDHQRQLRALIDPDRGLRSLFLDGARVELPWQPGDKGTRKRAAASLARRHAPACTATRMTRLSRALWDPSLRVRLQIIDTLPLIGTEAAAFVAELLLVERGQLEWLTRVREVLDTLARNPEIVSAVALNFTADQTRCASWLAASPLAVAHQAVPRIEAMLACLRARGRDPSTDDDAARRELEAALLTIRRRNDERLRWRSFDPRSPTSQPLLARLRRWLRD</sequence>
<proteinExistence type="predicted"/>
<dbReference type="EMBL" id="PVNL01000007">
    <property type="protein sequence ID" value="PRQ09920.1"/>
    <property type="molecule type" value="Genomic_DNA"/>
</dbReference>